<dbReference type="OrthoDB" id="124672at2759"/>
<evidence type="ECO:0000313" key="2">
    <source>
        <dbReference type="EMBL" id="POM79051.1"/>
    </source>
</evidence>
<protein>
    <submittedName>
        <fullName evidence="2">Uncharacterized protein</fullName>
    </submittedName>
</protein>
<proteinExistence type="predicted"/>
<feature type="region of interest" description="Disordered" evidence="1">
    <location>
        <begin position="1"/>
        <end position="24"/>
    </location>
</feature>
<dbReference type="EMBL" id="NCKW01001848">
    <property type="protein sequence ID" value="POM79051.1"/>
    <property type="molecule type" value="Genomic_DNA"/>
</dbReference>
<evidence type="ECO:0000256" key="1">
    <source>
        <dbReference type="SAM" id="MobiDB-lite"/>
    </source>
</evidence>
<keyword evidence="3" id="KW-1185">Reference proteome</keyword>
<feature type="compositionally biased region" description="Acidic residues" evidence="1">
    <location>
        <begin position="1"/>
        <end position="20"/>
    </location>
</feature>
<accession>A0A2P4YMM5</accession>
<comment type="caution">
    <text evidence="2">The sequence shown here is derived from an EMBL/GenBank/DDBJ whole genome shotgun (WGS) entry which is preliminary data.</text>
</comment>
<dbReference type="AlphaFoldDB" id="A0A2P4YMM5"/>
<gene>
    <name evidence="2" type="ORF">PHPALM_3343</name>
</gene>
<evidence type="ECO:0000313" key="3">
    <source>
        <dbReference type="Proteomes" id="UP000237271"/>
    </source>
</evidence>
<reference evidence="2 3" key="1">
    <citation type="journal article" date="2017" name="Genome Biol. Evol.">
        <title>Phytophthora megakarya and P. palmivora, closely related causal agents of cacao black pod rot, underwent increases in genome sizes and gene numbers by different mechanisms.</title>
        <authorList>
            <person name="Ali S.S."/>
            <person name="Shao J."/>
            <person name="Lary D.J."/>
            <person name="Kronmiller B."/>
            <person name="Shen D."/>
            <person name="Strem M.D."/>
            <person name="Amoako-Attah I."/>
            <person name="Akrofi A.Y."/>
            <person name="Begoude B.A."/>
            <person name="Ten Hoopen G.M."/>
            <person name="Coulibaly K."/>
            <person name="Kebe B.I."/>
            <person name="Melnick R.L."/>
            <person name="Guiltinan M.J."/>
            <person name="Tyler B.M."/>
            <person name="Meinhardt L.W."/>
            <person name="Bailey B.A."/>
        </authorList>
    </citation>
    <scope>NUCLEOTIDE SEQUENCE [LARGE SCALE GENOMIC DNA]</scope>
    <source>
        <strain evidence="3">sbr112.9</strain>
    </source>
</reference>
<organism evidence="2 3">
    <name type="scientific">Phytophthora palmivora</name>
    <dbReference type="NCBI Taxonomy" id="4796"/>
    <lineage>
        <taxon>Eukaryota</taxon>
        <taxon>Sar</taxon>
        <taxon>Stramenopiles</taxon>
        <taxon>Oomycota</taxon>
        <taxon>Peronosporomycetes</taxon>
        <taxon>Peronosporales</taxon>
        <taxon>Peronosporaceae</taxon>
        <taxon>Phytophthora</taxon>
    </lineage>
</organism>
<dbReference type="Proteomes" id="UP000237271">
    <property type="component" value="Unassembled WGS sequence"/>
</dbReference>
<name>A0A2P4YMM5_9STRA</name>
<sequence length="482" mass="55507">MMSGDDELFDEETSEDEEEQTMAPDRMNNVKRLLREAILKRQFPTQIACPEYDRTCSLATSLFSPPVFVSVPECLNVGQKPHCVNNGCSCAPRLKEYRQRVCDDIDFKCHVLYIKYQCMGTREPKSCFSTIFDDYLRGEVPTMLTHDGMMSANGLSRTVENVLRRREQRYYNLCSLFADRVRQSLLVNPKATVPQPPTVEQYSERQCKLSARMLRDVWLHITEICSALRERLMKTMRVSKALRIDHSVKFCKRLKLWEGGSGKRESVKDAKVLLLIQNEVGQIVGRRLTRSENNDEMRALLLDVKPAFVQIDDVPICVVSDNANAVRNLVNDVFDGEVKTKQDPFHVMQRFSEKIKHKGKRKSFYKKMQKALHSVEGQLRNPDDMADRLREIVKNVNPDELSCSQKEWSGCLNSKLKQIACEDLYMHENTHVEGGTSVSLVSTSQLEGFHFALKRLLNKQISCCHALFVYCQKECPIRQNFV</sequence>